<evidence type="ECO:0000313" key="6">
    <source>
        <dbReference type="Proteomes" id="UP000249299"/>
    </source>
</evidence>
<gene>
    <name evidence="5" type="ORF">CH339_15920</name>
</gene>
<dbReference type="EMBL" id="NPEV01000037">
    <property type="protein sequence ID" value="RAI26036.1"/>
    <property type="molecule type" value="Genomic_DNA"/>
</dbReference>
<dbReference type="Gene3D" id="3.40.1090.10">
    <property type="entry name" value="Cytosolic phospholipase A2 catalytic domain"/>
    <property type="match status" value="1"/>
</dbReference>
<dbReference type="OrthoDB" id="323481at2"/>
<dbReference type="AlphaFoldDB" id="A0A327JK74"/>
<comment type="caution">
    <text evidence="5">The sequence shown here is derived from an EMBL/GenBank/DDBJ whole genome shotgun (WGS) entry which is preliminary data.</text>
</comment>
<sequence length="397" mass="43171">MPSRLSGTVLSLLAGAALLAGCASLPERTAVPENAVGIASVSGYQADDKIRYWADDRLSVAERAEWRKLYVAAAQKRNRAVANYLVLSGGGGDGAFGAGFLTGWTEAGTRPEFDIVTGISIGALVAPYAFIGNSEDPELQGMFAGFDGYDFYAKENIRKVIVGEVQADDNPLRRDVEKRVTDELLDAVAAEYARGRLLFVGTTNLDAQRTVMWNLGAIAASNRPDRRELFVDVLLAAASIPVVLPAVPITVKAGNASYVELHVDAGTQTEAFFAPPQVSMRDVDRALGRERRHNLYIIRNDKLAPEYSAIENAPFDIARRSLSTLLKAHAVADLYRIYTIAQRDGVAYRMASIPAGTKTGTLGEFDPKRLKKLFDLGRGLARKGYAWKRKPPGLRTH</sequence>
<accession>A0A327JK74</accession>
<keyword evidence="3" id="KW-0732">Signal</keyword>
<feature type="signal peptide" evidence="3">
    <location>
        <begin position="1"/>
        <end position="20"/>
    </location>
</feature>
<evidence type="ECO:0000256" key="1">
    <source>
        <dbReference type="ARBA" id="ARBA00023098"/>
    </source>
</evidence>
<dbReference type="PROSITE" id="PS51635">
    <property type="entry name" value="PNPLA"/>
    <property type="match status" value="1"/>
</dbReference>
<feature type="short sequence motif" description="GXSXG" evidence="2">
    <location>
        <begin position="118"/>
        <end position="122"/>
    </location>
</feature>
<dbReference type="Pfam" id="PF01734">
    <property type="entry name" value="Patatin"/>
    <property type="match status" value="1"/>
</dbReference>
<evidence type="ECO:0000256" key="2">
    <source>
        <dbReference type="PROSITE-ProRule" id="PRU01161"/>
    </source>
</evidence>
<comment type="caution">
    <text evidence="2">Lacks conserved residue(s) required for the propagation of feature annotation.</text>
</comment>
<evidence type="ECO:0000313" key="5">
    <source>
        <dbReference type="EMBL" id="RAI26036.1"/>
    </source>
</evidence>
<evidence type="ECO:0000256" key="3">
    <source>
        <dbReference type="SAM" id="SignalP"/>
    </source>
</evidence>
<dbReference type="GO" id="GO:0006629">
    <property type="term" value="P:lipid metabolic process"/>
    <property type="evidence" value="ECO:0007669"/>
    <property type="project" value="UniProtKB-KW"/>
</dbReference>
<dbReference type="Proteomes" id="UP000249299">
    <property type="component" value="Unassembled WGS sequence"/>
</dbReference>
<feature type="chain" id="PRO_5016408638" description="PNPLA domain-containing protein" evidence="3">
    <location>
        <begin position="21"/>
        <end position="397"/>
    </location>
</feature>
<dbReference type="RefSeq" id="WP_111435373.1">
    <property type="nucleotide sequence ID" value="NZ_JACIGG010000007.1"/>
</dbReference>
<evidence type="ECO:0000259" key="4">
    <source>
        <dbReference type="PROSITE" id="PS51635"/>
    </source>
</evidence>
<name>A0A327JK74_9HYPH</name>
<proteinExistence type="predicted"/>
<keyword evidence="6" id="KW-1185">Reference proteome</keyword>
<dbReference type="SUPFAM" id="SSF52151">
    <property type="entry name" value="FabD/lysophospholipase-like"/>
    <property type="match status" value="1"/>
</dbReference>
<keyword evidence="1" id="KW-0443">Lipid metabolism</keyword>
<reference evidence="5 6" key="1">
    <citation type="submission" date="2017-07" db="EMBL/GenBank/DDBJ databases">
        <title>Draft Genome Sequences of Select Purple Nonsulfur Bacteria.</title>
        <authorList>
            <person name="Lasarre B."/>
            <person name="Mckinlay J.B."/>
        </authorList>
    </citation>
    <scope>NUCLEOTIDE SEQUENCE [LARGE SCALE GENOMIC DNA]</scope>
    <source>
        <strain evidence="5 6">DSM 11290</strain>
    </source>
</reference>
<feature type="short sequence motif" description="GXGXXG" evidence="2">
    <location>
        <begin position="89"/>
        <end position="94"/>
    </location>
</feature>
<organism evidence="5 6">
    <name type="scientific">Rhodobium orientis</name>
    <dbReference type="NCBI Taxonomy" id="34017"/>
    <lineage>
        <taxon>Bacteria</taxon>
        <taxon>Pseudomonadati</taxon>
        <taxon>Pseudomonadota</taxon>
        <taxon>Alphaproteobacteria</taxon>
        <taxon>Hyphomicrobiales</taxon>
        <taxon>Rhodobiaceae</taxon>
        <taxon>Rhodobium</taxon>
    </lineage>
</organism>
<dbReference type="InterPro" id="IPR002641">
    <property type="entry name" value="PNPLA_dom"/>
</dbReference>
<dbReference type="PROSITE" id="PS51257">
    <property type="entry name" value="PROKAR_LIPOPROTEIN"/>
    <property type="match status" value="1"/>
</dbReference>
<feature type="domain" description="PNPLA" evidence="4">
    <location>
        <begin position="85"/>
        <end position="273"/>
    </location>
</feature>
<protein>
    <recommendedName>
        <fullName evidence="4">PNPLA domain-containing protein</fullName>
    </recommendedName>
</protein>
<dbReference type="InterPro" id="IPR016035">
    <property type="entry name" value="Acyl_Trfase/lysoPLipase"/>
</dbReference>